<dbReference type="PANTHER" id="PTHR35401">
    <property type="entry name" value="COPG FAMILY HELIX-TURN-HELIX PROTEIN-RELATED-RELATED"/>
    <property type="match status" value="1"/>
</dbReference>
<dbReference type="Pfam" id="PF08681">
    <property type="entry name" value="TacA1"/>
    <property type="match status" value="1"/>
</dbReference>
<keyword evidence="4" id="KW-0238">DNA-binding</keyword>
<dbReference type="OrthoDB" id="5297163at2"/>
<evidence type="ECO:0000256" key="2">
    <source>
        <dbReference type="ARBA" id="ARBA00022649"/>
    </source>
</evidence>
<gene>
    <name evidence="7" type="ORF">B0187_00435</name>
</gene>
<evidence type="ECO:0000313" key="7">
    <source>
        <dbReference type="EMBL" id="OOS00801.1"/>
    </source>
</evidence>
<evidence type="ECO:0000256" key="4">
    <source>
        <dbReference type="ARBA" id="ARBA00023125"/>
    </source>
</evidence>
<comment type="caution">
    <text evidence="7">The sequence shown here is derived from an EMBL/GenBank/DDBJ whole genome shotgun (WGS) entry which is preliminary data.</text>
</comment>
<proteinExistence type="inferred from homology"/>
<dbReference type="InterPro" id="IPR014795">
    <property type="entry name" value="TacA_1-like"/>
</dbReference>
<organism evidence="7 8">
    <name type="scientific">Haemophilus paracuniculus</name>
    <dbReference type="NCBI Taxonomy" id="734"/>
    <lineage>
        <taxon>Bacteria</taxon>
        <taxon>Pseudomonadati</taxon>
        <taxon>Pseudomonadota</taxon>
        <taxon>Gammaproteobacteria</taxon>
        <taxon>Pasteurellales</taxon>
        <taxon>Pasteurellaceae</taxon>
        <taxon>Haemophilus</taxon>
    </lineage>
</organism>
<dbReference type="GO" id="GO:0006355">
    <property type="term" value="P:regulation of DNA-templated transcription"/>
    <property type="evidence" value="ECO:0007669"/>
    <property type="project" value="InterPro"/>
</dbReference>
<reference evidence="7 8" key="1">
    <citation type="submission" date="2017-02" db="EMBL/GenBank/DDBJ databases">
        <title>Draft genome sequence of Haemophilus paracuniculus CCUG 43573 type strain.</title>
        <authorList>
            <person name="Engstrom-Jakobsson H."/>
            <person name="Salva-Serra F."/>
            <person name="Thorell K."/>
            <person name="Gonzales-Siles L."/>
            <person name="Karlsson R."/>
            <person name="Boulund F."/>
            <person name="Engstrand L."/>
            <person name="Kristiansson E."/>
            <person name="Moore E."/>
        </authorList>
    </citation>
    <scope>NUCLEOTIDE SEQUENCE [LARGE SCALE GENOMIC DNA]</scope>
    <source>
        <strain evidence="7 8">CCUG 43573</strain>
    </source>
</reference>
<evidence type="ECO:0000256" key="5">
    <source>
        <dbReference type="ARBA" id="ARBA00023163"/>
    </source>
</evidence>
<dbReference type="PANTHER" id="PTHR35401:SF1">
    <property type="entry name" value="CYTOPLASMIC PROTEIN"/>
    <property type="match status" value="1"/>
</dbReference>
<dbReference type="GO" id="GO:0003677">
    <property type="term" value="F:DNA binding"/>
    <property type="evidence" value="ECO:0007669"/>
    <property type="project" value="UniProtKB-KW"/>
</dbReference>
<dbReference type="RefSeq" id="WP_078235704.1">
    <property type="nucleotide sequence ID" value="NZ_MUYA01000001.1"/>
</dbReference>
<evidence type="ECO:0000256" key="1">
    <source>
        <dbReference type="ARBA" id="ARBA00022491"/>
    </source>
</evidence>
<protein>
    <submittedName>
        <fullName evidence="7">Toxin-antitoxin system protein</fullName>
    </submittedName>
</protein>
<keyword evidence="3" id="KW-0805">Transcription regulation</keyword>
<dbReference type="Gene3D" id="1.20.5.780">
    <property type="entry name" value="Single helix bin"/>
    <property type="match status" value="1"/>
</dbReference>
<keyword evidence="8" id="KW-1185">Reference proteome</keyword>
<dbReference type="Proteomes" id="UP000190867">
    <property type="component" value="Unassembled WGS sequence"/>
</dbReference>
<keyword evidence="2" id="KW-1277">Toxin-antitoxin system</keyword>
<dbReference type="InterPro" id="IPR010985">
    <property type="entry name" value="Ribbon_hlx_hlx"/>
</dbReference>
<evidence type="ECO:0000256" key="3">
    <source>
        <dbReference type="ARBA" id="ARBA00023015"/>
    </source>
</evidence>
<sequence length="87" mass="9817">MRTAPINLRAKPSQRDLIDHASALLGKTRSEFMLEVACHYAQDVILDRQIFQLSSPAFQQFSEMLEQPLASAKGLEKLMAVQSPWES</sequence>
<evidence type="ECO:0000256" key="6">
    <source>
        <dbReference type="ARBA" id="ARBA00049988"/>
    </source>
</evidence>
<name>A0A1T0AVH8_9PAST</name>
<evidence type="ECO:0000313" key="8">
    <source>
        <dbReference type="Proteomes" id="UP000190867"/>
    </source>
</evidence>
<accession>A0A1T0AVH8</accession>
<dbReference type="SUPFAM" id="SSF47598">
    <property type="entry name" value="Ribbon-helix-helix"/>
    <property type="match status" value="1"/>
</dbReference>
<comment type="similarity">
    <text evidence="6">Belongs to the TacA antitoxin family.</text>
</comment>
<keyword evidence="5" id="KW-0804">Transcription</keyword>
<dbReference type="AlphaFoldDB" id="A0A1T0AVH8"/>
<dbReference type="EMBL" id="MUYA01000001">
    <property type="protein sequence ID" value="OOS00801.1"/>
    <property type="molecule type" value="Genomic_DNA"/>
</dbReference>
<keyword evidence="1" id="KW-0678">Repressor</keyword>
<dbReference type="STRING" id="734.B0187_00435"/>